<feature type="region of interest" description="Disordered" evidence="1">
    <location>
        <begin position="123"/>
        <end position="148"/>
    </location>
</feature>
<proteinExistence type="predicted"/>
<dbReference type="EMBL" id="JAVRRA010017387">
    <property type="protein sequence ID" value="KAK5200550.1"/>
    <property type="molecule type" value="Genomic_DNA"/>
</dbReference>
<accession>A0ABR0LMA5</accession>
<organism evidence="3 4">
    <name type="scientific">Cryomyces antarcticus</name>
    <dbReference type="NCBI Taxonomy" id="329879"/>
    <lineage>
        <taxon>Eukaryota</taxon>
        <taxon>Fungi</taxon>
        <taxon>Dikarya</taxon>
        <taxon>Ascomycota</taxon>
        <taxon>Pezizomycotina</taxon>
        <taxon>Dothideomycetes</taxon>
        <taxon>Dothideomycetes incertae sedis</taxon>
        <taxon>Cryomyces</taxon>
    </lineage>
</organism>
<protein>
    <submittedName>
        <fullName evidence="3">Uncharacterized protein</fullName>
    </submittedName>
</protein>
<dbReference type="Proteomes" id="UP001357485">
    <property type="component" value="Unassembled WGS sequence"/>
</dbReference>
<evidence type="ECO:0000313" key="4">
    <source>
        <dbReference type="Proteomes" id="UP001357485"/>
    </source>
</evidence>
<name>A0ABR0LMA5_9PEZI</name>
<evidence type="ECO:0000256" key="2">
    <source>
        <dbReference type="SAM" id="Phobius"/>
    </source>
</evidence>
<keyword evidence="4" id="KW-1185">Reference proteome</keyword>
<keyword evidence="2" id="KW-0472">Membrane</keyword>
<keyword evidence="2" id="KW-1133">Transmembrane helix</keyword>
<gene>
    <name evidence="3" type="ORF">LTR16_005763</name>
</gene>
<reference evidence="3 4" key="1">
    <citation type="submission" date="2023-08" db="EMBL/GenBank/DDBJ databases">
        <title>Black Yeasts Isolated from many extreme environments.</title>
        <authorList>
            <person name="Coleine C."/>
            <person name="Stajich J.E."/>
            <person name="Selbmann L."/>
        </authorList>
    </citation>
    <scope>NUCLEOTIDE SEQUENCE [LARGE SCALE GENOMIC DNA]</scope>
    <source>
        <strain evidence="3 4">CCFEE 536</strain>
    </source>
</reference>
<comment type="caution">
    <text evidence="3">The sequence shown here is derived from an EMBL/GenBank/DDBJ whole genome shotgun (WGS) entry which is preliminary data.</text>
</comment>
<keyword evidence="2" id="KW-0812">Transmembrane</keyword>
<feature type="compositionally biased region" description="Basic and acidic residues" evidence="1">
    <location>
        <begin position="127"/>
        <end position="148"/>
    </location>
</feature>
<sequence length="148" mass="15627">MTPTATYTETLTVGWPTDTTLTTVITKVNTFGTVISTGTLDIPFTHLYAGTSMIPFPTGSVTVVHTFAEPGASAGLSGGDVAGIAVGLALGVPLLGFACYIAYTWVMWWCERRTAKKTALLTEESEKEGSVAESENEHGPEVVPVEKV</sequence>
<evidence type="ECO:0000256" key="1">
    <source>
        <dbReference type="SAM" id="MobiDB-lite"/>
    </source>
</evidence>
<evidence type="ECO:0000313" key="3">
    <source>
        <dbReference type="EMBL" id="KAK5200550.1"/>
    </source>
</evidence>
<feature type="transmembrane region" description="Helical" evidence="2">
    <location>
        <begin position="81"/>
        <end position="106"/>
    </location>
</feature>